<evidence type="ECO:0000256" key="3">
    <source>
        <dbReference type="ARBA" id="ARBA00022475"/>
    </source>
</evidence>
<comment type="similarity">
    <text evidence="7">Belongs to the binding-protein-dependent transport system permease family.</text>
</comment>
<accession>A0A897N4J3</accession>
<dbReference type="Gene3D" id="1.10.3720.10">
    <property type="entry name" value="MetI-like"/>
    <property type="match status" value="1"/>
</dbReference>
<comment type="subcellular location">
    <subcellularLocation>
        <location evidence="1 7">Cell membrane</location>
        <topology evidence="1 7">Multi-pass membrane protein</topology>
    </subcellularLocation>
</comment>
<dbReference type="EMBL" id="CP064787">
    <property type="protein sequence ID" value="QSG07401.1"/>
    <property type="molecule type" value="Genomic_DNA"/>
</dbReference>
<name>A0A897N4J3_9EURY</name>
<feature type="domain" description="ABC transmembrane type-1" evidence="8">
    <location>
        <begin position="57"/>
        <end position="242"/>
    </location>
</feature>
<keyword evidence="6 7" id="KW-0472">Membrane</keyword>
<evidence type="ECO:0000256" key="7">
    <source>
        <dbReference type="RuleBase" id="RU363032"/>
    </source>
</evidence>
<feature type="transmembrane region" description="Helical" evidence="7">
    <location>
        <begin position="91"/>
        <end position="115"/>
    </location>
</feature>
<dbReference type="InterPro" id="IPR035906">
    <property type="entry name" value="MetI-like_sf"/>
</dbReference>
<feature type="transmembrane region" description="Helical" evidence="7">
    <location>
        <begin position="189"/>
        <end position="212"/>
    </location>
</feature>
<keyword evidence="2 7" id="KW-0813">Transport</keyword>
<proteinExistence type="inferred from homology"/>
<feature type="transmembrane region" description="Helical" evidence="7">
    <location>
        <begin position="121"/>
        <end position="139"/>
    </location>
</feature>
<dbReference type="RefSeq" id="WP_229113833.1">
    <property type="nucleotide sequence ID" value="NZ_CP064787.1"/>
</dbReference>
<keyword evidence="3" id="KW-1003">Cell membrane</keyword>
<evidence type="ECO:0000256" key="4">
    <source>
        <dbReference type="ARBA" id="ARBA00022692"/>
    </source>
</evidence>
<evidence type="ECO:0000256" key="5">
    <source>
        <dbReference type="ARBA" id="ARBA00022989"/>
    </source>
</evidence>
<dbReference type="AlphaFoldDB" id="A0A897N4J3"/>
<dbReference type="Proteomes" id="UP000663525">
    <property type="component" value="Chromosome"/>
</dbReference>
<dbReference type="SUPFAM" id="SSF161098">
    <property type="entry name" value="MetI-like"/>
    <property type="match status" value="1"/>
</dbReference>
<feature type="transmembrane region" description="Helical" evidence="7">
    <location>
        <begin position="12"/>
        <end position="34"/>
    </location>
</feature>
<dbReference type="CDD" id="cd06261">
    <property type="entry name" value="TM_PBP2"/>
    <property type="match status" value="1"/>
</dbReference>
<dbReference type="PANTHER" id="PTHR30151">
    <property type="entry name" value="ALKANE SULFONATE ABC TRANSPORTER-RELATED, MEMBRANE SUBUNIT"/>
    <property type="match status" value="1"/>
</dbReference>
<dbReference type="PANTHER" id="PTHR30151:SF0">
    <property type="entry name" value="ABC TRANSPORTER PERMEASE PROTEIN MJ0413-RELATED"/>
    <property type="match status" value="1"/>
</dbReference>
<dbReference type="InterPro" id="IPR000515">
    <property type="entry name" value="MetI-like"/>
</dbReference>
<feature type="transmembrane region" description="Helical" evidence="7">
    <location>
        <begin position="218"/>
        <end position="239"/>
    </location>
</feature>
<keyword evidence="4 7" id="KW-0812">Transmembrane</keyword>
<sequence length="258" mass="27192">MRRDRLYQAGSLAVPLLAWQLAAGVFGLVSPSLLPPPLTIVETTATLLTQEGFRSDVLVTLQRTLVASLVGSTLGTVVGLAMGWNSTIKAVLSPLAAAVFPLPMIALLPLVILLFGSNETALVVTAGLGTFFVVLWNAMDGASGIESVHVDVARDNGATSTYRLFREVLLPGSLPLVLVGLRLGLSTSLLIVVAVELVAGSSGLGNFLWIAWMSYDITALYAGLVVSAVLGIAFTYGLGAVERRLVPWHADNRRTVVL</sequence>
<evidence type="ECO:0000256" key="6">
    <source>
        <dbReference type="ARBA" id="ARBA00023136"/>
    </source>
</evidence>
<gene>
    <name evidence="9" type="primary">tauC3</name>
    <name evidence="9" type="ORF">HSR121_3092</name>
</gene>
<evidence type="ECO:0000259" key="8">
    <source>
        <dbReference type="PROSITE" id="PS50928"/>
    </source>
</evidence>
<dbReference type="Pfam" id="PF00528">
    <property type="entry name" value="BPD_transp_1"/>
    <property type="match status" value="1"/>
</dbReference>
<reference evidence="9" key="1">
    <citation type="submission" date="2020-11" db="EMBL/GenBank/DDBJ databases">
        <title>Carbohydrate-dependent, anaerobic sulfur respiration: A novel catabolism in halophilic archaea.</title>
        <authorList>
            <person name="Sorokin D.Y."/>
            <person name="Messina E."/>
            <person name="Smedile F."/>
            <person name="La Cono V."/>
            <person name="Hallsworth J.E."/>
            <person name="Yakimov M.M."/>
        </authorList>
    </citation>
    <scope>NUCLEOTIDE SEQUENCE</scope>
    <source>
        <strain evidence="9">HSR12-1</strain>
    </source>
</reference>
<evidence type="ECO:0000313" key="9">
    <source>
        <dbReference type="EMBL" id="QSG07401.1"/>
    </source>
</evidence>
<keyword evidence="5 7" id="KW-1133">Transmembrane helix</keyword>
<feature type="transmembrane region" description="Helical" evidence="7">
    <location>
        <begin position="65"/>
        <end position="84"/>
    </location>
</feature>
<evidence type="ECO:0000313" key="10">
    <source>
        <dbReference type="Proteomes" id="UP000663525"/>
    </source>
</evidence>
<dbReference type="GeneID" id="68856623"/>
<evidence type="ECO:0000256" key="1">
    <source>
        <dbReference type="ARBA" id="ARBA00004651"/>
    </source>
</evidence>
<dbReference type="GO" id="GO:0055085">
    <property type="term" value="P:transmembrane transport"/>
    <property type="evidence" value="ECO:0007669"/>
    <property type="project" value="InterPro"/>
</dbReference>
<protein>
    <submittedName>
        <fullName evidence="9">ABC-type nitrate/sulfonate/bicarbonate transportsystem, permease component</fullName>
    </submittedName>
</protein>
<organism evidence="9 10">
    <name type="scientific">Halapricum desulfuricans</name>
    <dbReference type="NCBI Taxonomy" id="2841257"/>
    <lineage>
        <taxon>Archaea</taxon>
        <taxon>Methanobacteriati</taxon>
        <taxon>Methanobacteriota</taxon>
        <taxon>Stenosarchaea group</taxon>
        <taxon>Halobacteria</taxon>
        <taxon>Halobacteriales</taxon>
        <taxon>Haloarculaceae</taxon>
        <taxon>Halapricum</taxon>
    </lineage>
</organism>
<dbReference type="GO" id="GO:0005886">
    <property type="term" value="C:plasma membrane"/>
    <property type="evidence" value="ECO:0007669"/>
    <property type="project" value="UniProtKB-SubCell"/>
</dbReference>
<dbReference type="PROSITE" id="PS50928">
    <property type="entry name" value="ABC_TM1"/>
    <property type="match status" value="1"/>
</dbReference>
<evidence type="ECO:0000256" key="2">
    <source>
        <dbReference type="ARBA" id="ARBA00022448"/>
    </source>
</evidence>